<dbReference type="AlphaFoldDB" id="A0A183ID94"/>
<dbReference type="Proteomes" id="UP000270296">
    <property type="component" value="Unassembled WGS sequence"/>
</dbReference>
<reference evidence="1 2" key="2">
    <citation type="submission" date="2018-11" db="EMBL/GenBank/DDBJ databases">
        <authorList>
            <consortium name="Pathogen Informatics"/>
        </authorList>
    </citation>
    <scope>NUCLEOTIDE SEQUENCE [LARGE SCALE GENOMIC DNA]</scope>
</reference>
<protein>
    <submittedName>
        <fullName evidence="3">Secreted protein</fullName>
    </submittedName>
</protein>
<evidence type="ECO:0000313" key="1">
    <source>
        <dbReference type="EMBL" id="VDO94819.1"/>
    </source>
</evidence>
<name>A0A183ID94_9BILA</name>
<reference evidence="3" key="1">
    <citation type="submission" date="2016-06" db="UniProtKB">
        <authorList>
            <consortium name="WormBaseParasite"/>
        </authorList>
    </citation>
    <scope>IDENTIFICATION</scope>
</reference>
<dbReference type="EMBL" id="UZAM01006877">
    <property type="protein sequence ID" value="VDO94819.1"/>
    <property type="molecule type" value="Genomic_DNA"/>
</dbReference>
<evidence type="ECO:0000313" key="3">
    <source>
        <dbReference type="WBParaSite" id="SBAD_0000165901-mRNA-1"/>
    </source>
</evidence>
<proteinExistence type="predicted"/>
<sequence length="104" mass="11945">MLTIVSFADRIEPTSLSMAEPVFADCSDRTCPLPPEIARDTLHNGNFLFDRRPRIRSSLRCRCSYFFYFMLKLSSSPYDGTATVSNGFVDFYATLHLSNPYHYN</sequence>
<evidence type="ECO:0000313" key="2">
    <source>
        <dbReference type="Proteomes" id="UP000270296"/>
    </source>
</evidence>
<organism evidence="3">
    <name type="scientific">Soboliphyme baturini</name>
    <dbReference type="NCBI Taxonomy" id="241478"/>
    <lineage>
        <taxon>Eukaryota</taxon>
        <taxon>Metazoa</taxon>
        <taxon>Ecdysozoa</taxon>
        <taxon>Nematoda</taxon>
        <taxon>Enoplea</taxon>
        <taxon>Dorylaimia</taxon>
        <taxon>Dioctophymatida</taxon>
        <taxon>Dioctophymatoidea</taxon>
        <taxon>Soboliphymatidae</taxon>
        <taxon>Soboliphyme</taxon>
    </lineage>
</organism>
<keyword evidence="2" id="KW-1185">Reference proteome</keyword>
<gene>
    <name evidence="1" type="ORF">SBAD_LOCUS1588</name>
</gene>
<dbReference type="WBParaSite" id="SBAD_0000165901-mRNA-1">
    <property type="protein sequence ID" value="SBAD_0000165901-mRNA-1"/>
    <property type="gene ID" value="SBAD_0000165901"/>
</dbReference>
<accession>A0A183ID94</accession>